<sequence>MNKGGGDDLEDDFIPDDLVELSEEDLDDDLDSKSLSSPDDLEFNTTAGATSNKDEVKLEKKRKRRQKEKERKTKRLKIVNELASTEPASIAAQPPSEIAVYLSTMQAKTFSKMSAMELDDIRIPESNVADTTLWTAPRTLDQLGDFVAKVLPTLRTRLSQKSKSLGAPTLLFLTGAAMRVVDVTRILKDKAIRGEKGGEVAKLFAKHVKLEEHINYLRRTKVGAAVGTPGRIGKLLQAPNALSISALTHIILDVSFRDTKKRSLLDIPEVRDEVFKTVLGDANVQEARRQGKIQIVLF</sequence>
<reference evidence="2 3" key="1">
    <citation type="submission" date="2018-06" db="EMBL/GenBank/DDBJ databases">
        <title>A transcriptomic atlas of mushroom development highlights an independent origin of complex multicellularity.</title>
        <authorList>
            <consortium name="DOE Joint Genome Institute"/>
            <person name="Krizsan K."/>
            <person name="Almasi E."/>
            <person name="Merenyi Z."/>
            <person name="Sahu N."/>
            <person name="Viragh M."/>
            <person name="Koszo T."/>
            <person name="Mondo S."/>
            <person name="Kiss B."/>
            <person name="Balint B."/>
            <person name="Kues U."/>
            <person name="Barry K."/>
            <person name="Hegedus J.C."/>
            <person name="Henrissat B."/>
            <person name="Johnson J."/>
            <person name="Lipzen A."/>
            <person name="Ohm R."/>
            <person name="Nagy I."/>
            <person name="Pangilinan J."/>
            <person name="Yan J."/>
            <person name="Xiong Y."/>
            <person name="Grigoriev I.V."/>
            <person name="Hibbett D.S."/>
            <person name="Nagy L.G."/>
        </authorList>
    </citation>
    <scope>NUCLEOTIDE SEQUENCE [LARGE SCALE GENOMIC DNA]</scope>
    <source>
        <strain evidence="2 3">SZMC22713</strain>
    </source>
</reference>
<dbReference type="InterPro" id="IPR032704">
    <property type="entry name" value="Cms1"/>
</dbReference>
<dbReference type="Proteomes" id="UP000294933">
    <property type="component" value="Unassembled WGS sequence"/>
</dbReference>
<feature type="compositionally biased region" description="Basic residues" evidence="1">
    <location>
        <begin position="59"/>
        <end position="73"/>
    </location>
</feature>
<dbReference type="STRING" id="50990.A0A4Y7QJF3"/>
<name>A0A4Y7QJF3_9AGAM</name>
<protein>
    <recommendedName>
        <fullName evidence="4">Protein CMS1</fullName>
    </recommendedName>
</protein>
<dbReference type="VEuPathDB" id="FungiDB:BD410DRAFT_713917"/>
<dbReference type="AlphaFoldDB" id="A0A4Y7QJF3"/>
<dbReference type="OrthoDB" id="1929311at2759"/>
<proteinExistence type="predicted"/>
<accession>A0A4Y7QJF3</accession>
<gene>
    <name evidence="2" type="ORF">BD410DRAFT_713917</name>
</gene>
<dbReference type="Pfam" id="PF14617">
    <property type="entry name" value="CMS1"/>
    <property type="match status" value="1"/>
</dbReference>
<dbReference type="EMBL" id="ML170159">
    <property type="protein sequence ID" value="TDL27525.1"/>
    <property type="molecule type" value="Genomic_DNA"/>
</dbReference>
<evidence type="ECO:0000313" key="3">
    <source>
        <dbReference type="Proteomes" id="UP000294933"/>
    </source>
</evidence>
<dbReference type="PANTHER" id="PTHR24030">
    <property type="entry name" value="PROTEIN CMSS1"/>
    <property type="match status" value="1"/>
</dbReference>
<evidence type="ECO:0008006" key="4">
    <source>
        <dbReference type="Google" id="ProtNLM"/>
    </source>
</evidence>
<dbReference type="GO" id="GO:0030686">
    <property type="term" value="C:90S preribosome"/>
    <property type="evidence" value="ECO:0007669"/>
    <property type="project" value="TreeGrafter"/>
</dbReference>
<dbReference type="PANTHER" id="PTHR24030:SF0">
    <property type="entry name" value="PROTEIN CMSS1"/>
    <property type="match status" value="1"/>
</dbReference>
<feature type="compositionally biased region" description="Acidic residues" evidence="1">
    <location>
        <begin position="7"/>
        <end position="30"/>
    </location>
</feature>
<keyword evidence="3" id="KW-1185">Reference proteome</keyword>
<feature type="region of interest" description="Disordered" evidence="1">
    <location>
        <begin position="1"/>
        <end position="73"/>
    </location>
</feature>
<evidence type="ECO:0000313" key="2">
    <source>
        <dbReference type="EMBL" id="TDL27525.1"/>
    </source>
</evidence>
<dbReference type="GO" id="GO:0005634">
    <property type="term" value="C:nucleus"/>
    <property type="evidence" value="ECO:0007669"/>
    <property type="project" value="TreeGrafter"/>
</dbReference>
<evidence type="ECO:0000256" key="1">
    <source>
        <dbReference type="SAM" id="MobiDB-lite"/>
    </source>
</evidence>
<organism evidence="2 3">
    <name type="scientific">Rickenella mellea</name>
    <dbReference type="NCBI Taxonomy" id="50990"/>
    <lineage>
        <taxon>Eukaryota</taxon>
        <taxon>Fungi</taxon>
        <taxon>Dikarya</taxon>
        <taxon>Basidiomycota</taxon>
        <taxon>Agaricomycotina</taxon>
        <taxon>Agaricomycetes</taxon>
        <taxon>Hymenochaetales</taxon>
        <taxon>Rickenellaceae</taxon>
        <taxon>Rickenella</taxon>
    </lineage>
</organism>